<dbReference type="EMBL" id="FOXR01000013">
    <property type="protein sequence ID" value="SFQ12739.1"/>
    <property type="molecule type" value="Genomic_DNA"/>
</dbReference>
<dbReference type="GO" id="GO:0003700">
    <property type="term" value="F:DNA-binding transcription factor activity"/>
    <property type="evidence" value="ECO:0007669"/>
    <property type="project" value="InterPro"/>
</dbReference>
<evidence type="ECO:0000256" key="5">
    <source>
        <dbReference type="ARBA" id="ARBA00022553"/>
    </source>
</evidence>
<dbReference type="Proteomes" id="UP000198577">
    <property type="component" value="Unassembled WGS sequence"/>
</dbReference>
<keyword evidence="8 14" id="KW-0902">Two-component regulatory system</keyword>
<feature type="binding site" evidence="15">
    <location>
        <position position="12"/>
    </location>
    <ligand>
        <name>Ca(2+)</name>
        <dbReference type="ChEBI" id="CHEBI:29108"/>
    </ligand>
</feature>
<dbReference type="Pfam" id="PF08769">
    <property type="entry name" value="Spo0A_C"/>
    <property type="match status" value="1"/>
</dbReference>
<dbReference type="OrthoDB" id="9793299at2"/>
<dbReference type="InterPro" id="IPR011006">
    <property type="entry name" value="CheY-like_superfamily"/>
</dbReference>
<keyword evidence="19" id="KW-1185">Reference proteome</keyword>
<evidence type="ECO:0000256" key="1">
    <source>
        <dbReference type="ARBA" id="ARBA00004496"/>
    </source>
</evidence>
<dbReference type="PANTHER" id="PTHR48111">
    <property type="entry name" value="REGULATOR OF RPOS"/>
    <property type="match status" value="1"/>
</dbReference>
<comment type="cofactor">
    <cofactor evidence="14 15">
        <name>Ca(2+)</name>
        <dbReference type="ChEBI" id="CHEBI:29108"/>
    </cofactor>
    <text evidence="14 15">Binds 1 Ca(2+) ion per subunit.</text>
</comment>
<dbReference type="InterPro" id="IPR001789">
    <property type="entry name" value="Sig_transdc_resp-reg_receiver"/>
</dbReference>
<accession>A0A1I5VZ27</accession>
<evidence type="ECO:0000256" key="3">
    <source>
        <dbReference type="ARBA" id="ARBA00022490"/>
    </source>
</evidence>
<evidence type="ECO:0000256" key="13">
    <source>
        <dbReference type="ARBA" id="ARBA00024867"/>
    </source>
</evidence>
<evidence type="ECO:0000256" key="4">
    <source>
        <dbReference type="ARBA" id="ARBA00022491"/>
    </source>
</evidence>
<dbReference type="Gene3D" id="3.40.50.2300">
    <property type="match status" value="1"/>
</dbReference>
<keyword evidence="11 14" id="KW-0010">Activator</keyword>
<reference evidence="18 19" key="1">
    <citation type="submission" date="2016-10" db="EMBL/GenBank/DDBJ databases">
        <authorList>
            <person name="de Groot N.N."/>
        </authorList>
    </citation>
    <scope>NUCLEOTIDE SEQUENCE [LARGE SCALE GENOMIC DNA]</scope>
    <source>
        <strain evidence="18 19">DSM 20678</strain>
    </source>
</reference>
<dbReference type="Pfam" id="PF00072">
    <property type="entry name" value="Response_reg"/>
    <property type="match status" value="1"/>
</dbReference>
<dbReference type="SUPFAM" id="SSF52172">
    <property type="entry name" value="CheY-like"/>
    <property type="match status" value="1"/>
</dbReference>
<dbReference type="GO" id="GO:0005509">
    <property type="term" value="F:calcium ion binding"/>
    <property type="evidence" value="ECO:0007669"/>
    <property type="project" value="UniProtKB-UniRule"/>
</dbReference>
<comment type="function">
    <text evidence="13 14">May play the central regulatory role in sporulation. It may be an element of the effector pathway responsible for the activation of sporulation genes in response to nutritional stress. Spo0A may act in concert with spo0H (a sigma factor) to control the expression of some genes that are critical to the sporulation process.</text>
</comment>
<evidence type="ECO:0000313" key="19">
    <source>
        <dbReference type="Proteomes" id="UP000198577"/>
    </source>
</evidence>
<evidence type="ECO:0000256" key="2">
    <source>
        <dbReference type="ARBA" id="ARBA00018672"/>
    </source>
</evidence>
<dbReference type="AlphaFoldDB" id="A0A1I5VZ27"/>
<evidence type="ECO:0000313" key="18">
    <source>
        <dbReference type="EMBL" id="SFQ12739.1"/>
    </source>
</evidence>
<dbReference type="GO" id="GO:0005829">
    <property type="term" value="C:cytosol"/>
    <property type="evidence" value="ECO:0007669"/>
    <property type="project" value="TreeGrafter"/>
</dbReference>
<protein>
    <recommendedName>
        <fullName evidence="2 14">Stage 0 sporulation protein A homolog</fullName>
    </recommendedName>
</protein>
<evidence type="ECO:0000259" key="17">
    <source>
        <dbReference type="PROSITE" id="PS50110"/>
    </source>
</evidence>
<dbReference type="RefSeq" id="WP_025748205.1">
    <property type="nucleotide sequence ID" value="NZ_FOXR01000013.1"/>
</dbReference>
<dbReference type="GO" id="GO:0000156">
    <property type="term" value="F:phosphorelay response regulator activity"/>
    <property type="evidence" value="ECO:0007669"/>
    <property type="project" value="TreeGrafter"/>
</dbReference>
<dbReference type="NCBIfam" id="TIGR02875">
    <property type="entry name" value="spore_0_A"/>
    <property type="match status" value="1"/>
</dbReference>
<evidence type="ECO:0000256" key="14">
    <source>
        <dbReference type="PIRNR" id="PIRNR002937"/>
    </source>
</evidence>
<keyword evidence="6 14" id="KW-0106">Calcium</keyword>
<proteinExistence type="predicted"/>
<dbReference type="SUPFAM" id="SSF46894">
    <property type="entry name" value="C-terminal effector domain of the bipartite response regulators"/>
    <property type="match status" value="1"/>
</dbReference>
<dbReference type="PANTHER" id="PTHR48111:SF1">
    <property type="entry name" value="TWO-COMPONENT RESPONSE REGULATOR ORR33"/>
    <property type="match status" value="1"/>
</dbReference>
<keyword evidence="9 14" id="KW-0805">Transcription regulation</keyword>
<evidence type="ECO:0000256" key="15">
    <source>
        <dbReference type="PIRSR" id="PIRSR002937-1"/>
    </source>
</evidence>
<dbReference type="GO" id="GO:0032993">
    <property type="term" value="C:protein-DNA complex"/>
    <property type="evidence" value="ECO:0007669"/>
    <property type="project" value="TreeGrafter"/>
</dbReference>
<dbReference type="PIRSF" id="PIRSF002937">
    <property type="entry name" value="Res_reg_Spo0A"/>
    <property type="match status" value="1"/>
</dbReference>
<dbReference type="GO" id="GO:0030435">
    <property type="term" value="P:sporulation resulting in formation of a cellular spore"/>
    <property type="evidence" value="ECO:0007669"/>
    <property type="project" value="UniProtKB-UniRule"/>
</dbReference>
<sequence>MGSKIKVVILDDNVGIRGILKEYIDMQDDMEVVGVACDGVTGLEVIKAVCPDVVIMDMIMPQLDGLGVLEHLSTAGLQSFPSVICLSAVGQEDLIRRAIELGAKYYMVKPFDLGMMVKRIREVMRKVEPAKANVASAGKSENLEERISNIFLTIGIPAHIKGYHFLREAIKMVVENSELINHITKELYPGIAKKFNTTPSKVERAIRHAIDVAWSRGKVENINKLFGYVVYSKNEKPTNGEFIALVADKLSMERSA</sequence>
<dbReference type="InterPro" id="IPR012052">
    <property type="entry name" value="Spore_0_A"/>
</dbReference>
<dbReference type="STRING" id="937334.SAMN05444406_11336"/>
<evidence type="ECO:0000256" key="7">
    <source>
        <dbReference type="ARBA" id="ARBA00022969"/>
    </source>
</evidence>
<name>A0A1I5VZ27_9FIRM</name>
<evidence type="ECO:0000256" key="16">
    <source>
        <dbReference type="PROSITE-ProRule" id="PRU00169"/>
    </source>
</evidence>
<dbReference type="PROSITE" id="PS50110">
    <property type="entry name" value="RESPONSE_REGULATORY"/>
    <property type="match status" value="1"/>
</dbReference>
<keyword evidence="10 14" id="KW-0238">DNA-binding</keyword>
<organism evidence="18 19">
    <name type="scientific">Caldicoprobacter faecalis</name>
    <dbReference type="NCBI Taxonomy" id="937334"/>
    <lineage>
        <taxon>Bacteria</taxon>
        <taxon>Bacillati</taxon>
        <taxon>Bacillota</taxon>
        <taxon>Clostridia</taxon>
        <taxon>Caldicoprobacterales</taxon>
        <taxon>Caldicoprobacteraceae</taxon>
        <taxon>Caldicoprobacter</taxon>
    </lineage>
</organism>
<feature type="binding site" evidence="15">
    <location>
        <position position="11"/>
    </location>
    <ligand>
        <name>Ca(2+)</name>
        <dbReference type="ChEBI" id="CHEBI:29108"/>
    </ligand>
</feature>
<dbReference type="GO" id="GO:0051606">
    <property type="term" value="P:detection of stimulus"/>
    <property type="evidence" value="ECO:0007669"/>
    <property type="project" value="UniProtKB-UniRule"/>
</dbReference>
<dbReference type="InterPro" id="IPR039420">
    <property type="entry name" value="WalR-like"/>
</dbReference>
<evidence type="ECO:0000256" key="8">
    <source>
        <dbReference type="ARBA" id="ARBA00023012"/>
    </source>
</evidence>
<keyword evidence="4 14" id="KW-0678">Repressor</keyword>
<keyword evidence="5 16" id="KW-0597">Phosphoprotein</keyword>
<keyword evidence="14 15" id="KW-0479">Metal-binding</keyword>
<keyword evidence="3 14" id="KW-0963">Cytoplasm</keyword>
<feature type="domain" description="Response regulatory" evidence="17">
    <location>
        <begin position="6"/>
        <end position="124"/>
    </location>
</feature>
<dbReference type="SMART" id="SM00448">
    <property type="entry name" value="REC"/>
    <property type="match status" value="1"/>
</dbReference>
<dbReference type="InterPro" id="IPR016032">
    <property type="entry name" value="Sig_transdc_resp-reg_C-effctor"/>
</dbReference>
<evidence type="ECO:0000256" key="12">
    <source>
        <dbReference type="ARBA" id="ARBA00023163"/>
    </source>
</evidence>
<dbReference type="GO" id="GO:0000976">
    <property type="term" value="F:transcription cis-regulatory region binding"/>
    <property type="evidence" value="ECO:0007669"/>
    <property type="project" value="TreeGrafter"/>
</dbReference>
<dbReference type="InterPro" id="IPR036388">
    <property type="entry name" value="WH-like_DNA-bd_sf"/>
</dbReference>
<dbReference type="InterPro" id="IPR014879">
    <property type="entry name" value="Spo0A_C"/>
</dbReference>
<comment type="subcellular location">
    <subcellularLocation>
        <location evidence="1 14">Cytoplasm</location>
    </subcellularLocation>
</comment>
<evidence type="ECO:0000256" key="11">
    <source>
        <dbReference type="ARBA" id="ARBA00023159"/>
    </source>
</evidence>
<keyword evidence="7 14" id="KW-0749">Sporulation</keyword>
<evidence type="ECO:0000256" key="10">
    <source>
        <dbReference type="ARBA" id="ARBA00023125"/>
    </source>
</evidence>
<feature type="binding site" evidence="15">
    <location>
        <position position="57"/>
    </location>
    <ligand>
        <name>Ca(2+)</name>
        <dbReference type="ChEBI" id="CHEBI:29108"/>
    </ligand>
</feature>
<gene>
    <name evidence="18" type="ORF">SAMN05444406_11336</name>
</gene>
<dbReference type="Gene3D" id="1.10.10.10">
    <property type="entry name" value="Winged helix-like DNA-binding domain superfamily/Winged helix DNA-binding domain"/>
    <property type="match status" value="1"/>
</dbReference>
<evidence type="ECO:0000256" key="6">
    <source>
        <dbReference type="ARBA" id="ARBA00022837"/>
    </source>
</evidence>
<dbReference type="GO" id="GO:0042173">
    <property type="term" value="P:regulation of sporulation resulting in formation of a cellular spore"/>
    <property type="evidence" value="ECO:0007669"/>
    <property type="project" value="InterPro"/>
</dbReference>
<evidence type="ECO:0000256" key="9">
    <source>
        <dbReference type="ARBA" id="ARBA00023015"/>
    </source>
</evidence>
<feature type="modified residue" description="4-aspartylphosphate" evidence="16">
    <location>
        <position position="57"/>
    </location>
</feature>
<keyword evidence="12 14" id="KW-0804">Transcription</keyword>